<dbReference type="EMBL" id="CP092886">
    <property type="protein sequence ID" value="UYV84479.1"/>
    <property type="molecule type" value="Genomic_DNA"/>
</dbReference>
<accession>A0ABY6LT96</accession>
<gene>
    <name evidence="1" type="ORF">LAZ67_X002340</name>
</gene>
<protein>
    <submittedName>
        <fullName evidence="1">Uncharacterized protein</fullName>
    </submittedName>
</protein>
<evidence type="ECO:0000313" key="2">
    <source>
        <dbReference type="Proteomes" id="UP001235939"/>
    </source>
</evidence>
<keyword evidence="2" id="KW-1185">Reference proteome</keyword>
<evidence type="ECO:0000313" key="1">
    <source>
        <dbReference type="EMBL" id="UYV84479.1"/>
    </source>
</evidence>
<proteinExistence type="predicted"/>
<organism evidence="1 2">
    <name type="scientific">Cordylochernes scorpioides</name>
    <dbReference type="NCBI Taxonomy" id="51811"/>
    <lineage>
        <taxon>Eukaryota</taxon>
        <taxon>Metazoa</taxon>
        <taxon>Ecdysozoa</taxon>
        <taxon>Arthropoda</taxon>
        <taxon>Chelicerata</taxon>
        <taxon>Arachnida</taxon>
        <taxon>Pseudoscorpiones</taxon>
        <taxon>Cheliferoidea</taxon>
        <taxon>Chernetidae</taxon>
        <taxon>Cordylochernes</taxon>
    </lineage>
</organism>
<reference evidence="1 2" key="1">
    <citation type="submission" date="2022-03" db="EMBL/GenBank/DDBJ databases">
        <title>A chromosomal length assembly of Cordylochernes scorpioides.</title>
        <authorList>
            <person name="Zeh D."/>
            <person name="Zeh J."/>
        </authorList>
    </citation>
    <scope>NUCLEOTIDE SEQUENCE [LARGE SCALE GENOMIC DNA]</scope>
    <source>
        <strain evidence="1">IN4F17</strain>
        <tissue evidence="1">Whole Body</tissue>
    </source>
</reference>
<sequence length="111" mass="12843">MNTYPVVDFLVSRSPAKSSSEKPFRDVVQELPPKQKPINVGNGGNWLQEYSWYKTAMDMKKKEPEVQVASFMTIIGSDAQKNYCTFVLSPEETKQVEEIKKRFTNYFLPKK</sequence>
<dbReference type="Proteomes" id="UP001235939">
    <property type="component" value="Chromosome X"/>
</dbReference>
<name>A0ABY6LT96_9ARAC</name>